<feature type="domain" description="ArsA/GET3 Anion-transporting ATPase-like" evidence="3">
    <location>
        <begin position="94"/>
        <end position="427"/>
    </location>
</feature>
<dbReference type="PANTHER" id="PTHR10803">
    <property type="entry name" value="ARSENICAL PUMP-DRIVING ATPASE ARSENITE-TRANSLOCATING ATPASE"/>
    <property type="match status" value="1"/>
</dbReference>
<keyword evidence="2" id="KW-0732">Signal</keyword>
<evidence type="ECO:0000256" key="2">
    <source>
        <dbReference type="SAM" id="SignalP"/>
    </source>
</evidence>
<accession>A0A6U2HNB3</accession>
<dbReference type="CDD" id="cd02035">
    <property type="entry name" value="ArsA"/>
    <property type="match status" value="2"/>
</dbReference>
<feature type="coiled-coil region" evidence="1">
    <location>
        <begin position="641"/>
        <end position="671"/>
    </location>
</feature>
<dbReference type="GO" id="GO:0043529">
    <property type="term" value="C:GET complex"/>
    <property type="evidence" value="ECO:0007669"/>
    <property type="project" value="TreeGrafter"/>
</dbReference>
<dbReference type="InterPro" id="IPR016300">
    <property type="entry name" value="ATPase_ArsA/GET3"/>
</dbReference>
<feature type="signal peptide" evidence="2">
    <location>
        <begin position="1"/>
        <end position="25"/>
    </location>
</feature>
<reference evidence="4" key="1">
    <citation type="submission" date="2021-01" db="EMBL/GenBank/DDBJ databases">
        <authorList>
            <person name="Corre E."/>
            <person name="Pelletier E."/>
            <person name="Niang G."/>
            <person name="Scheremetjew M."/>
            <person name="Finn R."/>
            <person name="Kale V."/>
            <person name="Holt S."/>
            <person name="Cochrane G."/>
            <person name="Meng A."/>
            <person name="Brown T."/>
            <person name="Cohen L."/>
        </authorList>
    </citation>
    <scope>NUCLEOTIDE SEQUENCE</scope>
    <source>
        <strain evidence="4">CCMP441</strain>
    </source>
</reference>
<dbReference type="GO" id="GO:0016887">
    <property type="term" value="F:ATP hydrolysis activity"/>
    <property type="evidence" value="ECO:0007669"/>
    <property type="project" value="InterPro"/>
</dbReference>
<dbReference type="SUPFAM" id="SSF52540">
    <property type="entry name" value="P-loop containing nucleoside triphosphate hydrolases"/>
    <property type="match status" value="2"/>
</dbReference>
<dbReference type="AlphaFoldDB" id="A0A6U2HNB3"/>
<dbReference type="Pfam" id="PF02374">
    <property type="entry name" value="ArsA_ATPase"/>
    <property type="match status" value="2"/>
</dbReference>
<dbReference type="InterPro" id="IPR027417">
    <property type="entry name" value="P-loop_NTPase"/>
</dbReference>
<name>A0A6U2HNB3_HEMAN</name>
<gene>
    <name evidence="4" type="ORF">HAND1043_LOCUS15899</name>
</gene>
<keyword evidence="1" id="KW-0175">Coiled coil</keyword>
<feature type="domain" description="ArsA/GET3 Anion-transporting ATPase-like" evidence="3">
    <location>
        <begin position="449"/>
        <end position="776"/>
    </location>
</feature>
<evidence type="ECO:0000259" key="3">
    <source>
        <dbReference type="Pfam" id="PF02374"/>
    </source>
</evidence>
<proteinExistence type="predicted"/>
<dbReference type="GO" id="GO:0071816">
    <property type="term" value="P:tail-anchored membrane protein insertion into ER membrane"/>
    <property type="evidence" value="ECO:0007669"/>
    <property type="project" value="TreeGrafter"/>
</dbReference>
<sequence>MTYRRAGCPLAAVVLCILAFPQSQAFFPPFLAPFVSRCATNHRALPSLRHTASIGFTPLRRAAGCALGASMMGEGGGESGDNLSRLVGLEGRHYVLVGGKGGVGKTSTSAAIAIKLADEGLRTLVISTDPAHSLGDALTTDLSSGRVTPISEQGGLLYGLEVDLEDSVAEFKRVVGGLSGGAESETIADKLGLGSLTDIFDNPPPGADELVALSKVISLVEEGEAKTAMGESISFDRIVIDTAPTGHTMRLLEYPKFISNLLTKALSLRGKIDVPFDVVGQAGSFLAGQLGFDMPSKEDIKKGGTKVRYEAEKFRDRMERFDELLHNPDRAEFVVVSIATDLSAAETERLLPALTDSDVAVRHLVVNQLLRNPGESEAYLNRLYKEQQRCLKTIRDSPSLGGCLTVTEVPRFDMEVVGVFGLRALGQVAFRQDVRDVYGRLFDPSQKSQFVFVGGKGGVGKTSTSSALGVSLADEGIRTLIISTDPAHSLGDALGVKLKGEPTVVDGTEGMLSAMEVDTEASMEEFKENLRGVTQWGSKFGSLASKIGLDEFADILESPPPGVDEVVALSKVMNLVKSEKFDRIIVDTAPTGHTLRLLSLPDFVDNFLNKVLAIKAKIDGALNAAKSLFGLKGIVSGDENQDDIEVAVKAVERQRDQARELEEMLKDGERTQFMVVTIPTALAMLESERLVKELKDKGVAVRGAIVNQVMAEKASAGYAERVAKSQDGCLKRLNKAADSASLTASAASGPVLVSEVPYFDTELRSVYALRALAAKLFG</sequence>
<dbReference type="GO" id="GO:0005524">
    <property type="term" value="F:ATP binding"/>
    <property type="evidence" value="ECO:0007669"/>
    <property type="project" value="InterPro"/>
</dbReference>
<dbReference type="EMBL" id="HBFK01026049">
    <property type="protein sequence ID" value="CAD8749402.1"/>
    <property type="molecule type" value="Transcribed_RNA"/>
</dbReference>
<protein>
    <recommendedName>
        <fullName evidence="3">ArsA/GET3 Anion-transporting ATPase-like domain-containing protein</fullName>
    </recommendedName>
</protein>
<dbReference type="Gene3D" id="3.40.50.300">
    <property type="entry name" value="P-loop containing nucleotide triphosphate hydrolases"/>
    <property type="match status" value="2"/>
</dbReference>
<dbReference type="InterPro" id="IPR025723">
    <property type="entry name" value="ArsA/GET3_ATPase-like"/>
</dbReference>
<organism evidence="4">
    <name type="scientific">Hemiselmis andersenii</name>
    <name type="common">Cryptophyte alga</name>
    <dbReference type="NCBI Taxonomy" id="464988"/>
    <lineage>
        <taxon>Eukaryota</taxon>
        <taxon>Cryptophyceae</taxon>
        <taxon>Cryptomonadales</taxon>
        <taxon>Hemiselmidaceae</taxon>
        <taxon>Hemiselmis</taxon>
    </lineage>
</organism>
<feature type="chain" id="PRO_5030159988" description="ArsA/GET3 Anion-transporting ATPase-like domain-containing protein" evidence="2">
    <location>
        <begin position="26"/>
        <end position="778"/>
    </location>
</feature>
<evidence type="ECO:0000256" key="1">
    <source>
        <dbReference type="SAM" id="Coils"/>
    </source>
</evidence>
<dbReference type="NCBIfam" id="TIGR00345">
    <property type="entry name" value="GET3_arsA_TRC40"/>
    <property type="match status" value="2"/>
</dbReference>
<dbReference type="PANTHER" id="PTHR10803:SF0">
    <property type="entry name" value="ATPASE GET3B"/>
    <property type="match status" value="1"/>
</dbReference>
<evidence type="ECO:0000313" key="4">
    <source>
        <dbReference type="EMBL" id="CAD8749402.1"/>
    </source>
</evidence>